<protein>
    <submittedName>
        <fullName evidence="1">Uncharacterized protein</fullName>
    </submittedName>
</protein>
<accession>A0A0F9RYN0</accession>
<sequence length="60" mass="7231">MRKVLGKYHRNKEPNWAWISIIANELAEANRLKRLDMRNDYLVYDDMSEDEFKEELEDGA</sequence>
<proteinExistence type="predicted"/>
<evidence type="ECO:0000313" key="1">
    <source>
        <dbReference type="EMBL" id="KKN55042.1"/>
    </source>
</evidence>
<dbReference type="AlphaFoldDB" id="A0A0F9RYN0"/>
<comment type="caution">
    <text evidence="1">The sequence shown here is derived from an EMBL/GenBank/DDBJ whole genome shotgun (WGS) entry which is preliminary data.</text>
</comment>
<reference evidence="1" key="1">
    <citation type="journal article" date="2015" name="Nature">
        <title>Complex archaea that bridge the gap between prokaryotes and eukaryotes.</title>
        <authorList>
            <person name="Spang A."/>
            <person name="Saw J.H."/>
            <person name="Jorgensen S.L."/>
            <person name="Zaremba-Niedzwiedzka K."/>
            <person name="Martijn J."/>
            <person name="Lind A.E."/>
            <person name="van Eijk R."/>
            <person name="Schleper C."/>
            <person name="Guy L."/>
            <person name="Ettema T.J."/>
        </authorList>
    </citation>
    <scope>NUCLEOTIDE SEQUENCE</scope>
</reference>
<name>A0A0F9RYN0_9ZZZZ</name>
<dbReference type="EMBL" id="LAZR01000902">
    <property type="protein sequence ID" value="KKN55042.1"/>
    <property type="molecule type" value="Genomic_DNA"/>
</dbReference>
<organism evidence="1">
    <name type="scientific">marine sediment metagenome</name>
    <dbReference type="NCBI Taxonomy" id="412755"/>
    <lineage>
        <taxon>unclassified sequences</taxon>
        <taxon>metagenomes</taxon>
        <taxon>ecological metagenomes</taxon>
    </lineage>
</organism>
<gene>
    <name evidence="1" type="ORF">LCGC14_0586430</name>
</gene>